<dbReference type="InterPro" id="IPR001977">
    <property type="entry name" value="Depp_CoAkinase"/>
</dbReference>
<evidence type="ECO:0000256" key="3">
    <source>
        <dbReference type="ARBA" id="ARBA00022840"/>
    </source>
</evidence>
<gene>
    <name evidence="5" type="primary">coaE</name>
    <name evidence="7" type="ORF">BST96_02270</name>
</gene>
<name>A0A1X9N7C3_9GAMM</name>
<protein>
    <recommendedName>
        <fullName evidence="5 6">Dephospho-CoA kinase</fullName>
        <ecNumber evidence="5 6">2.7.1.24</ecNumber>
    </recommendedName>
    <alternativeName>
        <fullName evidence="5">Dephosphocoenzyme A kinase</fullName>
    </alternativeName>
</protein>
<dbReference type="KEGG" id="osg:BST96_02270"/>
<dbReference type="EC" id="2.7.1.24" evidence="5 6"/>
<dbReference type="HAMAP" id="MF_00376">
    <property type="entry name" value="Dephospho_CoA_kinase"/>
    <property type="match status" value="1"/>
</dbReference>
<dbReference type="EMBL" id="CP019343">
    <property type="protein sequence ID" value="ARN73034.1"/>
    <property type="molecule type" value="Genomic_DNA"/>
</dbReference>
<dbReference type="GO" id="GO:0004140">
    <property type="term" value="F:dephospho-CoA kinase activity"/>
    <property type="evidence" value="ECO:0007669"/>
    <property type="project" value="UniProtKB-UniRule"/>
</dbReference>
<dbReference type="OrthoDB" id="9812943at2"/>
<dbReference type="PANTHER" id="PTHR10695">
    <property type="entry name" value="DEPHOSPHO-COA KINASE-RELATED"/>
    <property type="match status" value="1"/>
</dbReference>
<dbReference type="UniPathway" id="UPA00241">
    <property type="reaction ID" value="UER00356"/>
</dbReference>
<proteinExistence type="inferred from homology"/>
<dbReference type="SUPFAM" id="SSF52540">
    <property type="entry name" value="P-loop containing nucleoside triphosphate hydrolases"/>
    <property type="match status" value="1"/>
</dbReference>
<dbReference type="Proteomes" id="UP000193450">
    <property type="component" value="Chromosome"/>
</dbReference>
<comment type="pathway">
    <text evidence="5">Cofactor biosynthesis; coenzyme A biosynthesis; CoA from (R)-pantothenate: step 5/5.</text>
</comment>
<feature type="binding site" evidence="5">
    <location>
        <begin position="11"/>
        <end position="16"/>
    </location>
    <ligand>
        <name>ATP</name>
        <dbReference type="ChEBI" id="CHEBI:30616"/>
    </ligand>
</feature>
<dbReference type="GO" id="GO:0005737">
    <property type="term" value="C:cytoplasm"/>
    <property type="evidence" value="ECO:0007669"/>
    <property type="project" value="UniProtKB-SubCell"/>
</dbReference>
<sequence length="203" mass="22359">MFIVGLTGGIGSGKTAVSDHLQSLGIDIVDADLASRTVVEPGQPALTQIAEHFGEEILLPDQSLDRAALRQKIFSKPADKQWLEALLHPLIAEEISYQLAKTTSPYALFVSPLLLEIGQSAICDRILVVDVPEAMQIARTTQRDNNDEEQVRRIIASQIPRQQRLEKADDIIENTQGLAELQQQAAVLHQHYLSLAEAKKHDG</sequence>
<dbReference type="PROSITE" id="PS51219">
    <property type="entry name" value="DPCK"/>
    <property type="match status" value="1"/>
</dbReference>
<keyword evidence="3 5" id="KW-0067">ATP-binding</keyword>
<evidence type="ECO:0000256" key="1">
    <source>
        <dbReference type="ARBA" id="ARBA00009018"/>
    </source>
</evidence>
<dbReference type="NCBIfam" id="TIGR00152">
    <property type="entry name" value="dephospho-CoA kinase"/>
    <property type="match status" value="1"/>
</dbReference>
<keyword evidence="5 7" id="KW-0418">Kinase</keyword>
<comment type="function">
    <text evidence="5">Catalyzes the phosphorylation of the 3'-hydroxyl group of dephosphocoenzyme A to form coenzyme A.</text>
</comment>
<keyword evidence="2 5" id="KW-0547">Nucleotide-binding</keyword>
<keyword evidence="4 5" id="KW-0173">Coenzyme A biosynthesis</keyword>
<dbReference type="GO" id="GO:0005524">
    <property type="term" value="F:ATP binding"/>
    <property type="evidence" value="ECO:0007669"/>
    <property type="project" value="UniProtKB-UniRule"/>
</dbReference>
<comment type="catalytic activity">
    <reaction evidence="5">
        <text>3'-dephospho-CoA + ATP = ADP + CoA + H(+)</text>
        <dbReference type="Rhea" id="RHEA:18245"/>
        <dbReference type="ChEBI" id="CHEBI:15378"/>
        <dbReference type="ChEBI" id="CHEBI:30616"/>
        <dbReference type="ChEBI" id="CHEBI:57287"/>
        <dbReference type="ChEBI" id="CHEBI:57328"/>
        <dbReference type="ChEBI" id="CHEBI:456216"/>
        <dbReference type="EC" id="2.7.1.24"/>
    </reaction>
</comment>
<dbReference type="Gene3D" id="3.40.50.300">
    <property type="entry name" value="P-loop containing nucleotide triphosphate hydrolases"/>
    <property type="match status" value="1"/>
</dbReference>
<evidence type="ECO:0000256" key="5">
    <source>
        <dbReference type="HAMAP-Rule" id="MF_00376"/>
    </source>
</evidence>
<comment type="subcellular location">
    <subcellularLocation>
        <location evidence="5">Cytoplasm</location>
    </subcellularLocation>
</comment>
<reference evidence="7 8" key="1">
    <citation type="submission" date="2016-11" db="EMBL/GenBank/DDBJ databases">
        <title>Trade-off between light-utilization and light-protection in marine flavobacteria.</title>
        <authorList>
            <person name="Kumagai Y."/>
        </authorList>
    </citation>
    <scope>NUCLEOTIDE SEQUENCE [LARGE SCALE GENOMIC DNA]</scope>
    <source>
        <strain evidence="7 8">NBRC 107125</strain>
    </source>
</reference>
<dbReference type="CDD" id="cd02022">
    <property type="entry name" value="DPCK"/>
    <property type="match status" value="1"/>
</dbReference>
<dbReference type="RefSeq" id="WP_085757128.1">
    <property type="nucleotide sequence ID" value="NZ_CP019343.1"/>
</dbReference>
<comment type="similarity">
    <text evidence="1 5">Belongs to the CoaE family.</text>
</comment>
<evidence type="ECO:0000313" key="8">
    <source>
        <dbReference type="Proteomes" id="UP000193450"/>
    </source>
</evidence>
<evidence type="ECO:0000313" key="7">
    <source>
        <dbReference type="EMBL" id="ARN73034.1"/>
    </source>
</evidence>
<evidence type="ECO:0000256" key="4">
    <source>
        <dbReference type="ARBA" id="ARBA00022993"/>
    </source>
</evidence>
<accession>A0A1X9N7C3</accession>
<dbReference type="InterPro" id="IPR027417">
    <property type="entry name" value="P-loop_NTPase"/>
</dbReference>
<keyword evidence="5" id="KW-0808">Transferase</keyword>
<evidence type="ECO:0000256" key="2">
    <source>
        <dbReference type="ARBA" id="ARBA00022741"/>
    </source>
</evidence>
<keyword evidence="8" id="KW-1185">Reference proteome</keyword>
<dbReference type="STRING" id="716816.BST96_02270"/>
<dbReference type="Pfam" id="PF01121">
    <property type="entry name" value="CoaE"/>
    <property type="match status" value="1"/>
</dbReference>
<dbReference type="GO" id="GO:0015937">
    <property type="term" value="P:coenzyme A biosynthetic process"/>
    <property type="evidence" value="ECO:0007669"/>
    <property type="project" value="UniProtKB-UniRule"/>
</dbReference>
<organism evidence="7 8">
    <name type="scientific">Oceanicoccus sagamiensis</name>
    <dbReference type="NCBI Taxonomy" id="716816"/>
    <lineage>
        <taxon>Bacteria</taxon>
        <taxon>Pseudomonadati</taxon>
        <taxon>Pseudomonadota</taxon>
        <taxon>Gammaproteobacteria</taxon>
        <taxon>Cellvibrionales</taxon>
        <taxon>Spongiibacteraceae</taxon>
        <taxon>Oceanicoccus</taxon>
    </lineage>
</organism>
<dbReference type="PANTHER" id="PTHR10695:SF46">
    <property type="entry name" value="BIFUNCTIONAL COENZYME A SYNTHASE-RELATED"/>
    <property type="match status" value="1"/>
</dbReference>
<dbReference type="AlphaFoldDB" id="A0A1X9N7C3"/>
<keyword evidence="5" id="KW-0963">Cytoplasm</keyword>
<evidence type="ECO:0000256" key="6">
    <source>
        <dbReference type="NCBIfam" id="TIGR00152"/>
    </source>
</evidence>